<dbReference type="FunFam" id="3.40.50.2000:FF:000119">
    <property type="entry name" value="Glycosyl transferase group 1"/>
    <property type="match status" value="1"/>
</dbReference>
<evidence type="ECO:0000259" key="3">
    <source>
        <dbReference type="Pfam" id="PF13439"/>
    </source>
</evidence>
<keyword evidence="1 4" id="KW-0808">Transferase</keyword>
<dbReference type="Pfam" id="PF13439">
    <property type="entry name" value="Glyco_transf_4"/>
    <property type="match status" value="1"/>
</dbReference>
<dbReference type="CDD" id="cd03809">
    <property type="entry name" value="GT4_MtfB-like"/>
    <property type="match status" value="1"/>
</dbReference>
<sequence length="332" mass="36868">MRKIAIDYSWLGPTGIGRVASEVITRAPPDWQLTAVRDGRANAGPFTPLDLWLTLRRMHANLFWSPGFMPPVCRVSVPTVLTVHDLTHLHYYGRAKRTYYNAFIKALLSRVAHIVTVSDFTRHELLQWSGLPEEKVTMISNAVSPAFNHEGPSMGLPFPYILYAGNRRSYKNVEGLIKSFGMSKLAAQGYVLALTGNPSADLQQLAKQLKLEEHIHYFGFVSDKELPTLYRSAHALAFVSLYEGFGLPILEAMASGVPVVTSNLSSMPEVAGNAAVLVDPHDLTSIAAGLIEVSEDEAKRKELITKGLQRSATFSWDKTADKYWTLFSRFSN</sequence>
<dbReference type="PANTHER" id="PTHR46401:SF2">
    <property type="entry name" value="GLYCOSYLTRANSFERASE WBBK-RELATED"/>
    <property type="match status" value="1"/>
</dbReference>
<proteinExistence type="predicted"/>
<organism evidence="4 5">
    <name type="scientific">Massilia forsythiae</name>
    <dbReference type="NCBI Taxonomy" id="2728020"/>
    <lineage>
        <taxon>Bacteria</taxon>
        <taxon>Pseudomonadati</taxon>
        <taxon>Pseudomonadota</taxon>
        <taxon>Betaproteobacteria</taxon>
        <taxon>Burkholderiales</taxon>
        <taxon>Oxalobacteraceae</taxon>
        <taxon>Telluria group</taxon>
        <taxon>Massilia</taxon>
    </lineage>
</organism>
<dbReference type="SUPFAM" id="SSF53756">
    <property type="entry name" value="UDP-Glycosyltransferase/glycogen phosphorylase"/>
    <property type="match status" value="1"/>
</dbReference>
<dbReference type="EMBL" id="CP051685">
    <property type="protein sequence ID" value="QJE00898.1"/>
    <property type="molecule type" value="Genomic_DNA"/>
</dbReference>
<evidence type="ECO:0000313" key="4">
    <source>
        <dbReference type="EMBL" id="QJE00898.1"/>
    </source>
</evidence>
<keyword evidence="5" id="KW-1185">Reference proteome</keyword>
<reference evidence="4 5" key="1">
    <citation type="submission" date="2020-04" db="EMBL/GenBank/DDBJ databases">
        <title>Genome sequencing of novel species.</title>
        <authorList>
            <person name="Heo J."/>
            <person name="Kim S.-J."/>
            <person name="Kim J.-S."/>
            <person name="Hong S.-B."/>
            <person name="Kwon S.-W."/>
        </authorList>
    </citation>
    <scope>NUCLEOTIDE SEQUENCE [LARGE SCALE GENOMIC DNA]</scope>
    <source>
        <strain evidence="4 5">GN2-R2</strain>
    </source>
</reference>
<dbReference type="AlphaFoldDB" id="A0A7Z2ZSV0"/>
<dbReference type="GO" id="GO:0009103">
    <property type="term" value="P:lipopolysaccharide biosynthetic process"/>
    <property type="evidence" value="ECO:0007669"/>
    <property type="project" value="TreeGrafter"/>
</dbReference>
<dbReference type="InterPro" id="IPR028098">
    <property type="entry name" value="Glyco_trans_4-like_N"/>
</dbReference>
<gene>
    <name evidence="4" type="ORF">HH212_13420</name>
</gene>
<name>A0A7Z2ZSV0_9BURK</name>
<dbReference type="Proteomes" id="UP000502415">
    <property type="component" value="Chromosome"/>
</dbReference>
<dbReference type="KEGG" id="mfy:HH212_13420"/>
<evidence type="ECO:0000313" key="5">
    <source>
        <dbReference type="Proteomes" id="UP000502415"/>
    </source>
</evidence>
<accession>A0A7Z2ZSV0</accession>
<dbReference type="PANTHER" id="PTHR46401">
    <property type="entry name" value="GLYCOSYLTRANSFERASE WBBK-RELATED"/>
    <property type="match status" value="1"/>
</dbReference>
<evidence type="ECO:0000256" key="1">
    <source>
        <dbReference type="ARBA" id="ARBA00022679"/>
    </source>
</evidence>
<dbReference type="GO" id="GO:0016757">
    <property type="term" value="F:glycosyltransferase activity"/>
    <property type="evidence" value="ECO:0007669"/>
    <property type="project" value="InterPro"/>
</dbReference>
<dbReference type="RefSeq" id="WP_170202928.1">
    <property type="nucleotide sequence ID" value="NZ_CP051685.1"/>
</dbReference>
<feature type="domain" description="Glycosyl transferase family 1" evidence="2">
    <location>
        <begin position="159"/>
        <end position="307"/>
    </location>
</feature>
<dbReference type="InterPro" id="IPR001296">
    <property type="entry name" value="Glyco_trans_1"/>
</dbReference>
<dbReference type="Pfam" id="PF00534">
    <property type="entry name" value="Glycos_transf_1"/>
    <property type="match status" value="1"/>
</dbReference>
<evidence type="ECO:0000259" key="2">
    <source>
        <dbReference type="Pfam" id="PF00534"/>
    </source>
</evidence>
<feature type="domain" description="Glycosyltransferase subfamily 4-like N-terminal" evidence="3">
    <location>
        <begin position="59"/>
        <end position="145"/>
    </location>
</feature>
<protein>
    <submittedName>
        <fullName evidence="4">Glycosyltransferase family 4 protein</fullName>
    </submittedName>
</protein>
<dbReference type="Gene3D" id="3.40.50.2000">
    <property type="entry name" value="Glycogen Phosphorylase B"/>
    <property type="match status" value="2"/>
</dbReference>